<accession>X6N8P4</accession>
<protein>
    <submittedName>
        <fullName evidence="2">Uncharacterized protein</fullName>
    </submittedName>
</protein>
<dbReference type="AlphaFoldDB" id="X6N8P4"/>
<name>X6N8P4_RETFI</name>
<evidence type="ECO:0000313" key="3">
    <source>
        <dbReference type="Proteomes" id="UP000023152"/>
    </source>
</evidence>
<evidence type="ECO:0000313" key="2">
    <source>
        <dbReference type="EMBL" id="ETO22278.1"/>
    </source>
</evidence>
<dbReference type="EMBL" id="ASPP01010872">
    <property type="protein sequence ID" value="ETO22278.1"/>
    <property type="molecule type" value="Genomic_DNA"/>
</dbReference>
<evidence type="ECO:0000256" key="1">
    <source>
        <dbReference type="SAM" id="Phobius"/>
    </source>
</evidence>
<comment type="caution">
    <text evidence="2">The sequence shown here is derived from an EMBL/GenBank/DDBJ whole genome shotgun (WGS) entry which is preliminary data.</text>
</comment>
<dbReference type="Proteomes" id="UP000023152">
    <property type="component" value="Unassembled WGS sequence"/>
</dbReference>
<feature type="transmembrane region" description="Helical" evidence="1">
    <location>
        <begin position="169"/>
        <end position="187"/>
    </location>
</feature>
<keyword evidence="1" id="KW-0812">Transmembrane</keyword>
<organism evidence="2 3">
    <name type="scientific">Reticulomyxa filosa</name>
    <dbReference type="NCBI Taxonomy" id="46433"/>
    <lineage>
        <taxon>Eukaryota</taxon>
        <taxon>Sar</taxon>
        <taxon>Rhizaria</taxon>
        <taxon>Retaria</taxon>
        <taxon>Foraminifera</taxon>
        <taxon>Monothalamids</taxon>
        <taxon>Reticulomyxidae</taxon>
        <taxon>Reticulomyxa</taxon>
    </lineage>
</organism>
<sequence>MKAPKYKKWRIDISTYQKKIVNTNEESDLEKIKMVILICTKQLFFEIDILVSDAFVTLKKIFFQRSKMFTTNTLNNSHIFSSGYNDNQFKSEPNVNKVSLGGCAPTSEHVEASYYDPSKTMMNSALSGSEQYPVRLTYDWHLFYLLLYRLWKEERKTSKKKKSKKKKRIKISTFILLFFFFLMWYASD</sequence>
<proteinExistence type="predicted"/>
<gene>
    <name evidence="2" type="ORF">RFI_14924</name>
</gene>
<reference evidence="2 3" key="1">
    <citation type="journal article" date="2013" name="Curr. Biol.">
        <title>The Genome of the Foraminiferan Reticulomyxa filosa.</title>
        <authorList>
            <person name="Glockner G."/>
            <person name="Hulsmann N."/>
            <person name="Schleicher M."/>
            <person name="Noegel A.A."/>
            <person name="Eichinger L."/>
            <person name="Gallinger C."/>
            <person name="Pawlowski J."/>
            <person name="Sierra R."/>
            <person name="Euteneuer U."/>
            <person name="Pillet L."/>
            <person name="Moustafa A."/>
            <person name="Platzer M."/>
            <person name="Groth M."/>
            <person name="Szafranski K."/>
            <person name="Schliwa M."/>
        </authorList>
    </citation>
    <scope>NUCLEOTIDE SEQUENCE [LARGE SCALE GENOMIC DNA]</scope>
</reference>
<keyword evidence="1" id="KW-1133">Transmembrane helix</keyword>
<keyword evidence="3" id="KW-1185">Reference proteome</keyword>
<keyword evidence="1" id="KW-0472">Membrane</keyword>